<organism evidence="2 3">
    <name type="scientific">Phascolomyces articulosus</name>
    <dbReference type="NCBI Taxonomy" id="60185"/>
    <lineage>
        <taxon>Eukaryota</taxon>
        <taxon>Fungi</taxon>
        <taxon>Fungi incertae sedis</taxon>
        <taxon>Mucoromycota</taxon>
        <taxon>Mucoromycotina</taxon>
        <taxon>Mucoromycetes</taxon>
        <taxon>Mucorales</taxon>
        <taxon>Lichtheimiaceae</taxon>
        <taxon>Phascolomyces</taxon>
    </lineage>
</organism>
<proteinExistence type="predicted"/>
<protein>
    <submittedName>
        <fullName evidence="2">Uncharacterized protein</fullName>
    </submittedName>
</protein>
<reference evidence="2" key="1">
    <citation type="journal article" date="2022" name="IScience">
        <title>Evolution of zygomycete secretomes and the origins of terrestrial fungal ecologies.</title>
        <authorList>
            <person name="Chang Y."/>
            <person name="Wang Y."/>
            <person name="Mondo S."/>
            <person name="Ahrendt S."/>
            <person name="Andreopoulos W."/>
            <person name="Barry K."/>
            <person name="Beard J."/>
            <person name="Benny G.L."/>
            <person name="Blankenship S."/>
            <person name="Bonito G."/>
            <person name="Cuomo C."/>
            <person name="Desiro A."/>
            <person name="Gervers K.A."/>
            <person name="Hundley H."/>
            <person name="Kuo A."/>
            <person name="LaButti K."/>
            <person name="Lang B.F."/>
            <person name="Lipzen A."/>
            <person name="O'Donnell K."/>
            <person name="Pangilinan J."/>
            <person name="Reynolds N."/>
            <person name="Sandor L."/>
            <person name="Smith M.E."/>
            <person name="Tsang A."/>
            <person name="Grigoriev I.V."/>
            <person name="Stajich J.E."/>
            <person name="Spatafora J.W."/>
        </authorList>
    </citation>
    <scope>NUCLEOTIDE SEQUENCE</scope>
    <source>
        <strain evidence="2">RSA 2281</strain>
    </source>
</reference>
<feature type="non-terminal residue" evidence="2">
    <location>
        <position position="1"/>
    </location>
</feature>
<reference evidence="2" key="2">
    <citation type="submission" date="2023-02" db="EMBL/GenBank/DDBJ databases">
        <authorList>
            <consortium name="DOE Joint Genome Institute"/>
            <person name="Mondo S.J."/>
            <person name="Chang Y."/>
            <person name="Wang Y."/>
            <person name="Ahrendt S."/>
            <person name="Andreopoulos W."/>
            <person name="Barry K."/>
            <person name="Beard J."/>
            <person name="Benny G.L."/>
            <person name="Blankenship S."/>
            <person name="Bonito G."/>
            <person name="Cuomo C."/>
            <person name="Desiro A."/>
            <person name="Gervers K.A."/>
            <person name="Hundley H."/>
            <person name="Kuo A."/>
            <person name="LaButti K."/>
            <person name="Lang B.F."/>
            <person name="Lipzen A."/>
            <person name="O'Donnell K."/>
            <person name="Pangilinan J."/>
            <person name="Reynolds N."/>
            <person name="Sandor L."/>
            <person name="Smith M.W."/>
            <person name="Tsang A."/>
            <person name="Grigoriev I.V."/>
            <person name="Stajich J.E."/>
            <person name="Spatafora J.W."/>
        </authorList>
    </citation>
    <scope>NUCLEOTIDE SEQUENCE</scope>
    <source>
        <strain evidence="2">RSA 2281</strain>
    </source>
</reference>
<keyword evidence="1" id="KW-0812">Transmembrane</keyword>
<accession>A0AAD5K450</accession>
<feature type="transmembrane region" description="Helical" evidence="1">
    <location>
        <begin position="98"/>
        <end position="118"/>
    </location>
</feature>
<name>A0AAD5K450_9FUNG</name>
<evidence type="ECO:0000313" key="3">
    <source>
        <dbReference type="Proteomes" id="UP001209540"/>
    </source>
</evidence>
<gene>
    <name evidence="2" type="ORF">BDA99DRAFT_505454</name>
</gene>
<keyword evidence="1" id="KW-0472">Membrane</keyword>
<evidence type="ECO:0000313" key="2">
    <source>
        <dbReference type="EMBL" id="KAI9268307.1"/>
    </source>
</evidence>
<dbReference type="AlphaFoldDB" id="A0AAD5K450"/>
<dbReference type="Proteomes" id="UP001209540">
    <property type="component" value="Unassembled WGS sequence"/>
</dbReference>
<keyword evidence="1" id="KW-1133">Transmembrane helix</keyword>
<keyword evidence="3" id="KW-1185">Reference proteome</keyword>
<dbReference type="EMBL" id="JAIXMP010000009">
    <property type="protein sequence ID" value="KAI9268307.1"/>
    <property type="molecule type" value="Genomic_DNA"/>
</dbReference>
<sequence>MLYSSSLIFFNYTQVSSVYTTIVKSNFVILYSLLFFINIGTGDILYISSGNFFFSLVTEPRITNRWRHYVKTRREDIQLLVTITEEWLRWYCNGKQGYTVLSYLVFTYLGRFYLFFFFSSI</sequence>
<evidence type="ECO:0000256" key="1">
    <source>
        <dbReference type="SAM" id="Phobius"/>
    </source>
</evidence>
<comment type="caution">
    <text evidence="2">The sequence shown here is derived from an EMBL/GenBank/DDBJ whole genome shotgun (WGS) entry which is preliminary data.</text>
</comment>